<reference evidence="3 4" key="1">
    <citation type="submission" date="2019-08" db="EMBL/GenBank/DDBJ databases">
        <title>Luteimonas viscosus sp. nov., isolated from soil of a sunflower field.</title>
        <authorList>
            <person name="Jianli Z."/>
            <person name="Ying Z."/>
        </authorList>
    </citation>
    <scope>NUCLEOTIDE SEQUENCE [LARGE SCALE GENOMIC DNA]</scope>
    <source>
        <strain evidence="3 4">XBU10</strain>
    </source>
</reference>
<dbReference type="OrthoDB" id="9800438at2"/>
<sequence length="153" mass="16242">MTAPADRPRIHHLDIAVADLARSERFYTQALAPLGLRLLDRHANPRGGVTLGYGVPPDPLLWLRSDAPTSLRVHVAFVAGDRAQVDAFHRAAVAAGGIDHGPPGDRPRYGDGYYAAFVLDPDGHNIEAVWRRDGGGDGDPAGATGRTGPGIRV</sequence>
<dbReference type="RefSeq" id="WP_149103087.1">
    <property type="nucleotide sequence ID" value="NZ_VTFT01000001.1"/>
</dbReference>
<gene>
    <name evidence="3" type="ORF">FZO89_09835</name>
</gene>
<dbReference type="PANTHER" id="PTHR35006">
    <property type="entry name" value="GLYOXALASE FAMILY PROTEIN (AFU_ORTHOLOGUE AFUA_5G14830)"/>
    <property type="match status" value="1"/>
</dbReference>
<dbReference type="PANTHER" id="PTHR35006:SF2">
    <property type="entry name" value="GLYOXALASE FAMILY PROTEIN (AFU_ORTHOLOGUE AFUA_5G14830)"/>
    <property type="match status" value="1"/>
</dbReference>
<evidence type="ECO:0000313" key="3">
    <source>
        <dbReference type="EMBL" id="TYT26536.1"/>
    </source>
</evidence>
<dbReference type="CDD" id="cd07262">
    <property type="entry name" value="VOC_like"/>
    <property type="match status" value="1"/>
</dbReference>
<dbReference type="SUPFAM" id="SSF54593">
    <property type="entry name" value="Glyoxalase/Bleomycin resistance protein/Dihydroxybiphenyl dioxygenase"/>
    <property type="match status" value="1"/>
</dbReference>
<keyword evidence="4" id="KW-1185">Reference proteome</keyword>
<name>A0A5D4XPF0_9GAMM</name>
<comment type="caution">
    <text evidence="3">The sequence shown here is derived from an EMBL/GenBank/DDBJ whole genome shotgun (WGS) entry which is preliminary data.</text>
</comment>
<dbReference type="InterPro" id="IPR029068">
    <property type="entry name" value="Glyas_Bleomycin-R_OHBP_Dase"/>
</dbReference>
<dbReference type="InterPro" id="IPR037523">
    <property type="entry name" value="VOC_core"/>
</dbReference>
<feature type="region of interest" description="Disordered" evidence="1">
    <location>
        <begin position="131"/>
        <end position="153"/>
    </location>
</feature>
<dbReference type="AlphaFoldDB" id="A0A5D4XPF0"/>
<dbReference type="Pfam" id="PF00903">
    <property type="entry name" value="Glyoxalase"/>
    <property type="match status" value="1"/>
</dbReference>
<dbReference type="Proteomes" id="UP000324973">
    <property type="component" value="Unassembled WGS sequence"/>
</dbReference>
<accession>A0A5D4XPF0</accession>
<dbReference type="Gene3D" id="3.10.180.10">
    <property type="entry name" value="2,3-Dihydroxybiphenyl 1,2-Dioxygenase, domain 1"/>
    <property type="match status" value="1"/>
</dbReference>
<dbReference type="InterPro" id="IPR004360">
    <property type="entry name" value="Glyas_Fos-R_dOase_dom"/>
</dbReference>
<proteinExistence type="predicted"/>
<feature type="compositionally biased region" description="Low complexity" evidence="1">
    <location>
        <begin position="140"/>
        <end position="153"/>
    </location>
</feature>
<organism evidence="3 4">
    <name type="scientific">Luteimonas viscosa</name>
    <dbReference type="NCBI Taxonomy" id="1132694"/>
    <lineage>
        <taxon>Bacteria</taxon>
        <taxon>Pseudomonadati</taxon>
        <taxon>Pseudomonadota</taxon>
        <taxon>Gammaproteobacteria</taxon>
        <taxon>Lysobacterales</taxon>
        <taxon>Lysobacteraceae</taxon>
        <taxon>Luteimonas</taxon>
    </lineage>
</organism>
<protein>
    <submittedName>
        <fullName evidence="3">VOC family protein</fullName>
    </submittedName>
</protein>
<feature type="domain" description="VOC" evidence="2">
    <location>
        <begin position="9"/>
        <end position="131"/>
    </location>
</feature>
<evidence type="ECO:0000256" key="1">
    <source>
        <dbReference type="SAM" id="MobiDB-lite"/>
    </source>
</evidence>
<evidence type="ECO:0000259" key="2">
    <source>
        <dbReference type="PROSITE" id="PS51819"/>
    </source>
</evidence>
<evidence type="ECO:0000313" key="4">
    <source>
        <dbReference type="Proteomes" id="UP000324973"/>
    </source>
</evidence>
<dbReference type="PROSITE" id="PS51819">
    <property type="entry name" value="VOC"/>
    <property type="match status" value="1"/>
</dbReference>
<dbReference type="EMBL" id="VTFT01000001">
    <property type="protein sequence ID" value="TYT26536.1"/>
    <property type="molecule type" value="Genomic_DNA"/>
</dbReference>